<dbReference type="Proteomes" id="UP001153636">
    <property type="component" value="Chromosome 7"/>
</dbReference>
<organism evidence="2 3">
    <name type="scientific">Psylliodes chrysocephalus</name>
    <dbReference type="NCBI Taxonomy" id="3402493"/>
    <lineage>
        <taxon>Eukaryota</taxon>
        <taxon>Metazoa</taxon>
        <taxon>Ecdysozoa</taxon>
        <taxon>Arthropoda</taxon>
        <taxon>Hexapoda</taxon>
        <taxon>Insecta</taxon>
        <taxon>Pterygota</taxon>
        <taxon>Neoptera</taxon>
        <taxon>Endopterygota</taxon>
        <taxon>Coleoptera</taxon>
        <taxon>Polyphaga</taxon>
        <taxon>Cucujiformia</taxon>
        <taxon>Chrysomeloidea</taxon>
        <taxon>Chrysomelidae</taxon>
        <taxon>Galerucinae</taxon>
        <taxon>Alticini</taxon>
        <taxon>Psylliodes</taxon>
    </lineage>
</organism>
<evidence type="ECO:0000313" key="2">
    <source>
        <dbReference type="EMBL" id="CAH1113698.1"/>
    </source>
</evidence>
<feature type="region of interest" description="Disordered" evidence="1">
    <location>
        <begin position="97"/>
        <end position="131"/>
    </location>
</feature>
<sequence>MMGVSKSTIYKVIRELKSGVVKPPKKIAEGGVCLLAAVIITTLEIINPHSFSTILEEDYDTPFDRHVIIEESRGKRFEKKKTNTSLEEANSLGRILRRLNSKNKEDEEETNKTSNRSNTNEEFHLEPSPWTYPYKKNDSRSSVSIISSTMSITASPVCKDQLRYNNDPVQMW</sequence>
<dbReference type="AlphaFoldDB" id="A0A9P0D2T2"/>
<protein>
    <submittedName>
        <fullName evidence="2">Uncharacterized protein</fullName>
    </submittedName>
</protein>
<accession>A0A9P0D2T2</accession>
<evidence type="ECO:0000256" key="1">
    <source>
        <dbReference type="SAM" id="MobiDB-lite"/>
    </source>
</evidence>
<reference evidence="2" key="1">
    <citation type="submission" date="2022-01" db="EMBL/GenBank/DDBJ databases">
        <authorList>
            <person name="King R."/>
        </authorList>
    </citation>
    <scope>NUCLEOTIDE SEQUENCE</scope>
</reference>
<gene>
    <name evidence="2" type="ORF">PSYICH_LOCUS13096</name>
</gene>
<evidence type="ECO:0000313" key="3">
    <source>
        <dbReference type="Proteomes" id="UP001153636"/>
    </source>
</evidence>
<proteinExistence type="predicted"/>
<name>A0A9P0D2T2_9CUCU</name>
<dbReference type="EMBL" id="OV651819">
    <property type="protein sequence ID" value="CAH1113698.1"/>
    <property type="molecule type" value="Genomic_DNA"/>
</dbReference>
<dbReference type="OrthoDB" id="10042652at2759"/>
<keyword evidence="3" id="KW-1185">Reference proteome</keyword>